<feature type="compositionally biased region" description="Polar residues" evidence="1">
    <location>
        <begin position="45"/>
        <end position="62"/>
    </location>
</feature>
<organism evidence="2">
    <name type="scientific">Ditylum brightwellii</name>
    <dbReference type="NCBI Taxonomy" id="49249"/>
    <lineage>
        <taxon>Eukaryota</taxon>
        <taxon>Sar</taxon>
        <taxon>Stramenopiles</taxon>
        <taxon>Ochrophyta</taxon>
        <taxon>Bacillariophyta</taxon>
        <taxon>Mediophyceae</taxon>
        <taxon>Lithodesmiophycidae</taxon>
        <taxon>Lithodesmiales</taxon>
        <taxon>Lithodesmiaceae</taxon>
        <taxon>Ditylum</taxon>
    </lineage>
</organism>
<accession>A0A7S4S7C4</accession>
<proteinExistence type="predicted"/>
<protein>
    <submittedName>
        <fullName evidence="2">Uncharacterized protein</fullName>
    </submittedName>
</protein>
<sequence>MKIFKEIISREDLQGNNKVEFPSENPNHFLNLFNEVRGQTFEPNMSIESNNASHHPQLSFSCSPSPNPPLTTTNPIKNDLHLLQQLGLRRIYLENLLRQMKD</sequence>
<feature type="region of interest" description="Disordered" evidence="1">
    <location>
        <begin position="45"/>
        <end position="75"/>
    </location>
</feature>
<evidence type="ECO:0000313" key="2">
    <source>
        <dbReference type="EMBL" id="CAE4636953.1"/>
    </source>
</evidence>
<gene>
    <name evidence="2" type="ORF">DBRI00130_LOCUS30565</name>
</gene>
<name>A0A7S4S7C4_9STRA</name>
<reference evidence="2" key="1">
    <citation type="submission" date="2021-01" db="EMBL/GenBank/DDBJ databases">
        <authorList>
            <person name="Corre E."/>
            <person name="Pelletier E."/>
            <person name="Niang G."/>
            <person name="Scheremetjew M."/>
            <person name="Finn R."/>
            <person name="Kale V."/>
            <person name="Holt S."/>
            <person name="Cochrane G."/>
            <person name="Meng A."/>
            <person name="Brown T."/>
            <person name="Cohen L."/>
        </authorList>
    </citation>
    <scope>NUCLEOTIDE SEQUENCE</scope>
    <source>
        <strain evidence="2">GSO104</strain>
    </source>
</reference>
<evidence type="ECO:0000256" key="1">
    <source>
        <dbReference type="SAM" id="MobiDB-lite"/>
    </source>
</evidence>
<dbReference type="AlphaFoldDB" id="A0A7S4S7C4"/>
<dbReference type="EMBL" id="HBNS01039197">
    <property type="protein sequence ID" value="CAE4636953.1"/>
    <property type="molecule type" value="Transcribed_RNA"/>
</dbReference>